<protein>
    <submittedName>
        <fullName evidence="1">Ovule protein</fullName>
    </submittedName>
</protein>
<reference evidence="1" key="1">
    <citation type="submission" date="2017-02" db="UniProtKB">
        <authorList>
            <consortium name="WormBaseParasite"/>
        </authorList>
    </citation>
    <scope>IDENTIFICATION</scope>
</reference>
<sequence length="76" mass="8581">MHLSSHMSLKISHVYACTKLRIQSSITHTSCLLLIINHIIPVFCVHTHLCSSHTPNQKSCLTTFSVPLFQFSVTFI</sequence>
<organism evidence="1">
    <name type="scientific">Hydatigena taeniaeformis</name>
    <name type="common">Feline tapeworm</name>
    <name type="synonym">Taenia taeniaeformis</name>
    <dbReference type="NCBI Taxonomy" id="6205"/>
    <lineage>
        <taxon>Eukaryota</taxon>
        <taxon>Metazoa</taxon>
        <taxon>Spiralia</taxon>
        <taxon>Lophotrochozoa</taxon>
        <taxon>Platyhelminthes</taxon>
        <taxon>Cestoda</taxon>
        <taxon>Eucestoda</taxon>
        <taxon>Cyclophyllidea</taxon>
        <taxon>Taeniidae</taxon>
        <taxon>Hydatigera</taxon>
    </lineage>
</organism>
<evidence type="ECO:0000313" key="1">
    <source>
        <dbReference type="WBParaSite" id="TTAC_0000639801-mRNA-1"/>
    </source>
</evidence>
<name>A0A0R3WZY8_HYDTA</name>
<accession>A0A0R3WZY8</accession>
<dbReference type="WBParaSite" id="TTAC_0000639801-mRNA-1">
    <property type="protein sequence ID" value="TTAC_0000639801-mRNA-1"/>
    <property type="gene ID" value="TTAC_0000639801"/>
</dbReference>
<dbReference type="AlphaFoldDB" id="A0A0R3WZY8"/>
<proteinExistence type="predicted"/>